<dbReference type="GO" id="GO:0005634">
    <property type="term" value="C:nucleus"/>
    <property type="evidence" value="ECO:0007669"/>
    <property type="project" value="UniProtKB-SubCell"/>
</dbReference>
<evidence type="ECO:0000256" key="1">
    <source>
        <dbReference type="ARBA" id="ARBA00004123"/>
    </source>
</evidence>
<dbReference type="Proteomes" id="UP000504639">
    <property type="component" value="Chromosome 1"/>
</dbReference>
<dbReference type="Pfam" id="PF00125">
    <property type="entry name" value="Histone"/>
    <property type="match status" value="1"/>
</dbReference>
<evidence type="ECO:0000256" key="5">
    <source>
        <dbReference type="ARBA" id="ARBA00022990"/>
    </source>
</evidence>
<feature type="compositionally biased region" description="Basic residues" evidence="10">
    <location>
        <begin position="31"/>
        <end position="40"/>
    </location>
</feature>
<feature type="compositionally biased region" description="Low complexity" evidence="10">
    <location>
        <begin position="157"/>
        <end position="169"/>
    </location>
</feature>
<dbReference type="FunCoup" id="A0A6J3CYD3">
    <property type="interactions" value="80"/>
</dbReference>
<dbReference type="Gene3D" id="1.10.20.10">
    <property type="entry name" value="Histone, subunit A"/>
    <property type="match status" value="1"/>
</dbReference>
<evidence type="ECO:0000256" key="7">
    <source>
        <dbReference type="ARBA" id="ARBA00023242"/>
    </source>
</evidence>
<accession>A0A6J3CYD3</accession>
<dbReference type="InterPro" id="IPR032458">
    <property type="entry name" value="Histone_H2A_CS"/>
</dbReference>
<keyword evidence="12" id="KW-1185">Reference proteome</keyword>
<name>A0A6J3CYD3_AYTFU</name>
<evidence type="ECO:0000256" key="4">
    <source>
        <dbReference type="ARBA" id="ARBA00022454"/>
    </source>
</evidence>
<dbReference type="SMART" id="SM00414">
    <property type="entry name" value="H2A"/>
    <property type="match status" value="1"/>
</dbReference>
<dbReference type="GO" id="GO:0030527">
    <property type="term" value="F:structural constituent of chromatin"/>
    <property type="evidence" value="ECO:0007669"/>
    <property type="project" value="InterPro"/>
</dbReference>
<feature type="domain" description="Core Histone H2A/H2B/H3" evidence="11">
    <location>
        <begin position="32"/>
        <end position="111"/>
    </location>
</feature>
<evidence type="ECO:0000256" key="2">
    <source>
        <dbReference type="ARBA" id="ARBA00004286"/>
    </source>
</evidence>
<keyword evidence="7 9" id="KW-0539">Nucleus</keyword>
<dbReference type="CDD" id="cd00074">
    <property type="entry name" value="HFD_H2A"/>
    <property type="match status" value="1"/>
</dbReference>
<reference evidence="13" key="1">
    <citation type="submission" date="2025-08" db="UniProtKB">
        <authorList>
            <consortium name="RefSeq"/>
        </authorList>
    </citation>
    <scope>IDENTIFICATION</scope>
    <source>
        <tissue evidence="13">Lung</tissue>
    </source>
</reference>
<keyword evidence="6 9" id="KW-0238">DNA-binding</keyword>
<evidence type="ECO:0000256" key="8">
    <source>
        <dbReference type="ARBA" id="ARBA00023269"/>
    </source>
</evidence>
<feature type="compositionally biased region" description="Basic residues" evidence="10">
    <location>
        <begin position="141"/>
        <end position="156"/>
    </location>
</feature>
<organism evidence="12 13">
    <name type="scientific">Aythya fuligula</name>
    <name type="common">Tufted duck</name>
    <name type="synonym">Anas fuligula</name>
    <dbReference type="NCBI Taxonomy" id="219594"/>
    <lineage>
        <taxon>Eukaryota</taxon>
        <taxon>Metazoa</taxon>
        <taxon>Chordata</taxon>
        <taxon>Craniata</taxon>
        <taxon>Vertebrata</taxon>
        <taxon>Euteleostomi</taxon>
        <taxon>Archelosauria</taxon>
        <taxon>Archosauria</taxon>
        <taxon>Dinosauria</taxon>
        <taxon>Saurischia</taxon>
        <taxon>Theropoda</taxon>
        <taxon>Coelurosauria</taxon>
        <taxon>Aves</taxon>
        <taxon>Neognathae</taxon>
        <taxon>Galloanserae</taxon>
        <taxon>Anseriformes</taxon>
        <taxon>Anatidae</taxon>
        <taxon>Aythyinae</taxon>
        <taxon>Aythya</taxon>
    </lineage>
</organism>
<comment type="subunit">
    <text evidence="9">The nucleosome is a histone octamer containing two molecules each of H2A, H2B, H3 and H4 assembled in one H3-H4 heterotetramer and two H2A-H2B heterodimers. The octamer wraps approximately 147 bp of DNA.</text>
</comment>
<evidence type="ECO:0000256" key="6">
    <source>
        <dbReference type="ARBA" id="ARBA00023125"/>
    </source>
</evidence>
<keyword evidence="5" id="KW-0007">Acetylation</keyword>
<keyword evidence="8 9" id="KW-0544">Nucleosome core</keyword>
<dbReference type="PROSITE" id="PS00046">
    <property type="entry name" value="HISTONE_H2A"/>
    <property type="match status" value="1"/>
</dbReference>
<keyword evidence="4 9" id="KW-0158">Chromosome</keyword>
<evidence type="ECO:0000259" key="11">
    <source>
        <dbReference type="Pfam" id="PF00125"/>
    </source>
</evidence>
<dbReference type="PANTHER" id="PTHR23430">
    <property type="entry name" value="HISTONE H2A"/>
    <property type="match status" value="1"/>
</dbReference>
<dbReference type="PRINTS" id="PR00620">
    <property type="entry name" value="HISTONEH2A"/>
</dbReference>
<comment type="similarity">
    <text evidence="3 9">Belongs to the histone H2A family.</text>
</comment>
<dbReference type="GO" id="GO:0000786">
    <property type="term" value="C:nucleosome"/>
    <property type="evidence" value="ECO:0007669"/>
    <property type="project" value="UniProtKB-KW"/>
</dbReference>
<dbReference type="KEGG" id="aful:116489648"/>
<evidence type="ECO:0000256" key="3">
    <source>
        <dbReference type="ARBA" id="ARBA00010691"/>
    </source>
</evidence>
<comment type="subcellular location">
    <subcellularLocation>
        <location evidence="2">Chromosome</location>
    </subcellularLocation>
    <subcellularLocation>
        <location evidence="1 9">Nucleus</location>
    </subcellularLocation>
</comment>
<evidence type="ECO:0000313" key="12">
    <source>
        <dbReference type="Proteomes" id="UP000504639"/>
    </source>
</evidence>
<dbReference type="InterPro" id="IPR007125">
    <property type="entry name" value="H2A/H2B/H3"/>
</dbReference>
<dbReference type="InterPro" id="IPR009072">
    <property type="entry name" value="Histone-fold"/>
</dbReference>
<protein>
    <recommendedName>
        <fullName evidence="9">Histone H2A</fullName>
    </recommendedName>
</protein>
<sequence>MSEAEEVCVVPEQEREPEATCSGGPPTGRGAKAKKSRSSRSSRAGLLFPVSRIDRQLRRGRFAERLGARAPVFLAAVLQWVTHKTMDMAGKISKRSNQHRISPGHLQMAVRNSSALKQLLLGKPRHHSRAVPQSQRVAAPSRKRKAKDRRRRRRQRAAPARATAAVAAK</sequence>
<dbReference type="SUPFAM" id="SSF47113">
    <property type="entry name" value="Histone-fold"/>
    <property type="match status" value="1"/>
</dbReference>
<dbReference type="GeneID" id="116489648"/>
<feature type="region of interest" description="Disordered" evidence="10">
    <location>
        <begin position="124"/>
        <end position="169"/>
    </location>
</feature>
<gene>
    <name evidence="13" type="primary">LOC116489648</name>
</gene>
<feature type="region of interest" description="Disordered" evidence="10">
    <location>
        <begin position="1"/>
        <end position="43"/>
    </location>
</feature>
<dbReference type="GO" id="GO:0003677">
    <property type="term" value="F:DNA binding"/>
    <property type="evidence" value="ECO:0007669"/>
    <property type="project" value="UniProtKB-KW"/>
</dbReference>
<dbReference type="InParanoid" id="A0A6J3CYD3"/>
<evidence type="ECO:0000313" key="13">
    <source>
        <dbReference type="RefSeq" id="XP_032044091.1"/>
    </source>
</evidence>
<dbReference type="FunFam" id="1.10.20.10:FF:000086">
    <property type="entry name" value="Histone H2A"/>
    <property type="match status" value="1"/>
</dbReference>
<evidence type="ECO:0000256" key="10">
    <source>
        <dbReference type="SAM" id="MobiDB-lite"/>
    </source>
</evidence>
<dbReference type="RefSeq" id="XP_032044091.1">
    <property type="nucleotide sequence ID" value="XM_032188200.1"/>
</dbReference>
<evidence type="ECO:0000256" key="9">
    <source>
        <dbReference type="RuleBase" id="RU003767"/>
    </source>
</evidence>
<dbReference type="InterPro" id="IPR002119">
    <property type="entry name" value="Histone_H2A"/>
</dbReference>
<dbReference type="GO" id="GO:0046982">
    <property type="term" value="F:protein heterodimerization activity"/>
    <property type="evidence" value="ECO:0007669"/>
    <property type="project" value="InterPro"/>
</dbReference>
<proteinExistence type="inferred from homology"/>
<dbReference type="AlphaFoldDB" id="A0A6J3CYD3"/>